<comment type="function">
    <text evidence="8">ATP-dependent DNA helicase involved in DNA damage repair by homologous recombination and in genome maintenance. Capable of unwinding D-loops. Plays a role in limiting crossover recombinants during mitotic DNA double-strand break (DSB) repair. Component of a FANCM-MHF complex which promotes gene conversion at blocked replication forks, probably by reversal of the stalled fork.</text>
</comment>
<feature type="compositionally biased region" description="Polar residues" evidence="9">
    <location>
        <begin position="1034"/>
        <end position="1057"/>
    </location>
</feature>
<dbReference type="InterPro" id="IPR014001">
    <property type="entry name" value="Helicase_ATP-bd"/>
</dbReference>
<feature type="compositionally biased region" description="Low complexity" evidence="9">
    <location>
        <begin position="72"/>
        <end position="85"/>
    </location>
</feature>
<dbReference type="InterPro" id="IPR044749">
    <property type="entry name" value="FANCM_DEXDc"/>
</dbReference>
<name>A0ABR2W1E6_9FUNG</name>
<evidence type="ECO:0000256" key="1">
    <source>
        <dbReference type="ARBA" id="ARBA00004123"/>
    </source>
</evidence>
<evidence type="ECO:0000259" key="10">
    <source>
        <dbReference type="PROSITE" id="PS51192"/>
    </source>
</evidence>
<keyword evidence="7" id="KW-0539">Nucleus</keyword>
<dbReference type="InterPro" id="IPR031879">
    <property type="entry name" value="FANCM-MHF-bd"/>
</dbReference>
<evidence type="ECO:0000313" key="12">
    <source>
        <dbReference type="EMBL" id="KAK9716905.1"/>
    </source>
</evidence>
<dbReference type="Pfam" id="PF00271">
    <property type="entry name" value="Helicase_C"/>
    <property type="match status" value="1"/>
</dbReference>
<keyword evidence="5 12" id="KW-0347">Helicase</keyword>
<accession>A0ABR2W1E6</accession>
<feature type="domain" description="Helicase ATP-binding" evidence="10">
    <location>
        <begin position="191"/>
        <end position="359"/>
    </location>
</feature>
<dbReference type="CDD" id="cd18801">
    <property type="entry name" value="SF2_C_FANCM_Hef"/>
    <property type="match status" value="1"/>
</dbReference>
<protein>
    <recommendedName>
        <fullName evidence="8">ATP-dependent DNA helicase</fullName>
        <ecNumber evidence="8">3.6.4.12</ecNumber>
    </recommendedName>
</protein>
<dbReference type="PROSITE" id="PS51192">
    <property type="entry name" value="HELICASE_ATP_BIND_1"/>
    <property type="match status" value="1"/>
</dbReference>
<dbReference type="CDD" id="cd18033">
    <property type="entry name" value="DEXDc_FANCM"/>
    <property type="match status" value="1"/>
</dbReference>
<dbReference type="Proteomes" id="UP001479436">
    <property type="component" value="Unassembled WGS sequence"/>
</dbReference>
<dbReference type="EC" id="3.6.4.12" evidence="8"/>
<dbReference type="InterPro" id="IPR027417">
    <property type="entry name" value="P-loop_NTPase"/>
</dbReference>
<organism evidence="12 13">
    <name type="scientific">Basidiobolus ranarum</name>
    <dbReference type="NCBI Taxonomy" id="34480"/>
    <lineage>
        <taxon>Eukaryota</taxon>
        <taxon>Fungi</taxon>
        <taxon>Fungi incertae sedis</taxon>
        <taxon>Zoopagomycota</taxon>
        <taxon>Entomophthoromycotina</taxon>
        <taxon>Basidiobolomycetes</taxon>
        <taxon>Basidiobolales</taxon>
        <taxon>Basidiobolaceae</taxon>
        <taxon>Basidiobolus</taxon>
    </lineage>
</organism>
<evidence type="ECO:0000256" key="4">
    <source>
        <dbReference type="ARBA" id="ARBA00022801"/>
    </source>
</evidence>
<dbReference type="EMBL" id="JASJQH010007171">
    <property type="protein sequence ID" value="KAK9716905.1"/>
    <property type="molecule type" value="Genomic_DNA"/>
</dbReference>
<comment type="subcellular location">
    <subcellularLocation>
        <location evidence="1 8">Nucleus</location>
    </subcellularLocation>
</comment>
<dbReference type="SMART" id="SM00487">
    <property type="entry name" value="DEXDc"/>
    <property type="match status" value="1"/>
</dbReference>
<dbReference type="PANTHER" id="PTHR14025">
    <property type="entry name" value="FANCONI ANEMIA GROUP M FANCM FAMILY MEMBER"/>
    <property type="match status" value="1"/>
</dbReference>
<dbReference type="InterPro" id="IPR011545">
    <property type="entry name" value="DEAD/DEAH_box_helicase_dom"/>
</dbReference>
<dbReference type="SUPFAM" id="SSF52540">
    <property type="entry name" value="P-loop containing nucleoside triphosphate hydrolases"/>
    <property type="match status" value="1"/>
</dbReference>
<dbReference type="Pfam" id="PF00270">
    <property type="entry name" value="DEAD"/>
    <property type="match status" value="1"/>
</dbReference>
<comment type="catalytic activity">
    <reaction evidence="8">
        <text>ATP + H2O = ADP + phosphate + H(+)</text>
        <dbReference type="Rhea" id="RHEA:13065"/>
        <dbReference type="ChEBI" id="CHEBI:15377"/>
        <dbReference type="ChEBI" id="CHEBI:15378"/>
        <dbReference type="ChEBI" id="CHEBI:30616"/>
        <dbReference type="ChEBI" id="CHEBI:43474"/>
        <dbReference type="ChEBI" id="CHEBI:456216"/>
        <dbReference type="EC" id="3.6.4.12"/>
    </reaction>
</comment>
<feature type="compositionally biased region" description="Polar residues" evidence="9">
    <location>
        <begin position="1159"/>
        <end position="1173"/>
    </location>
</feature>
<dbReference type="CDD" id="cd12091">
    <property type="entry name" value="FANCM_ID"/>
    <property type="match status" value="1"/>
</dbReference>
<keyword evidence="6" id="KW-0067">ATP-binding</keyword>
<feature type="compositionally biased region" description="Low complexity" evidence="9">
    <location>
        <begin position="111"/>
        <end position="120"/>
    </location>
</feature>
<evidence type="ECO:0000256" key="9">
    <source>
        <dbReference type="SAM" id="MobiDB-lite"/>
    </source>
</evidence>
<evidence type="ECO:0000256" key="3">
    <source>
        <dbReference type="ARBA" id="ARBA00022741"/>
    </source>
</evidence>
<evidence type="ECO:0000313" key="13">
    <source>
        <dbReference type="Proteomes" id="UP001479436"/>
    </source>
</evidence>
<dbReference type="Gene3D" id="3.40.50.300">
    <property type="entry name" value="P-loop containing nucleotide triphosphate hydrolases"/>
    <property type="match status" value="2"/>
</dbReference>
<dbReference type="InterPro" id="IPR001650">
    <property type="entry name" value="Helicase_C-like"/>
</dbReference>
<feature type="region of interest" description="Disordered" evidence="9">
    <location>
        <begin position="1133"/>
        <end position="1195"/>
    </location>
</feature>
<dbReference type="SMART" id="SM00490">
    <property type="entry name" value="HELICc"/>
    <property type="match status" value="1"/>
</dbReference>
<comment type="subunit">
    <text evidence="8">Interacts with the MHF histone-fold complex to form the FANCM-MHF complex.</text>
</comment>
<dbReference type="GO" id="GO:0003678">
    <property type="term" value="F:DNA helicase activity"/>
    <property type="evidence" value="ECO:0007669"/>
    <property type="project" value="UniProtKB-EC"/>
</dbReference>
<evidence type="ECO:0000259" key="11">
    <source>
        <dbReference type="PROSITE" id="PS51194"/>
    </source>
</evidence>
<dbReference type="InterPro" id="IPR039686">
    <property type="entry name" value="FANCM/Mph1-like_ID"/>
</dbReference>
<evidence type="ECO:0000256" key="8">
    <source>
        <dbReference type="RuleBase" id="RU367027"/>
    </source>
</evidence>
<feature type="compositionally biased region" description="Basic and acidic residues" evidence="9">
    <location>
        <begin position="1024"/>
        <end position="1033"/>
    </location>
</feature>
<keyword evidence="13" id="KW-1185">Reference proteome</keyword>
<feature type="compositionally biased region" description="Polar residues" evidence="9">
    <location>
        <begin position="28"/>
        <end position="64"/>
    </location>
</feature>
<comment type="caution">
    <text evidence="12">The sequence shown here is derived from an EMBL/GenBank/DDBJ whole genome shotgun (WGS) entry which is preliminary data.</text>
</comment>
<feature type="region of interest" description="Disordered" evidence="9">
    <location>
        <begin position="892"/>
        <end position="914"/>
    </location>
</feature>
<dbReference type="Pfam" id="PF16783">
    <property type="entry name" value="FANCM-MHF_bd"/>
    <property type="match status" value="1"/>
</dbReference>
<evidence type="ECO:0000256" key="5">
    <source>
        <dbReference type="ARBA" id="ARBA00022806"/>
    </source>
</evidence>
<keyword evidence="4 12" id="KW-0378">Hydrolase</keyword>
<dbReference type="GO" id="GO:0016787">
    <property type="term" value="F:hydrolase activity"/>
    <property type="evidence" value="ECO:0007669"/>
    <property type="project" value="UniProtKB-KW"/>
</dbReference>
<proteinExistence type="inferred from homology"/>
<evidence type="ECO:0000256" key="6">
    <source>
        <dbReference type="ARBA" id="ARBA00022840"/>
    </source>
</evidence>
<reference evidence="12 13" key="1">
    <citation type="submission" date="2023-04" db="EMBL/GenBank/DDBJ databases">
        <title>Genome of Basidiobolus ranarum AG-B5.</title>
        <authorList>
            <person name="Stajich J.E."/>
            <person name="Carter-House D."/>
            <person name="Gryganskyi A."/>
        </authorList>
    </citation>
    <scope>NUCLEOTIDE SEQUENCE [LARGE SCALE GENOMIC DNA]</scope>
    <source>
        <strain evidence="12 13">AG-B5</strain>
    </source>
</reference>
<dbReference type="PANTHER" id="PTHR14025:SF20">
    <property type="entry name" value="FANCONI ANEMIA GROUP M PROTEIN"/>
    <property type="match status" value="1"/>
</dbReference>
<dbReference type="PROSITE" id="PS51194">
    <property type="entry name" value="HELICASE_CTER"/>
    <property type="match status" value="1"/>
</dbReference>
<evidence type="ECO:0000256" key="7">
    <source>
        <dbReference type="ARBA" id="ARBA00023242"/>
    </source>
</evidence>
<dbReference type="Gene3D" id="1.20.1320.20">
    <property type="entry name" value="hef helicase domain"/>
    <property type="match status" value="1"/>
</dbReference>
<comment type="similarity">
    <text evidence="2 8">Belongs to the DEAD box helicase family. DEAH subfamily. FANCM sub-subfamily.</text>
</comment>
<sequence>MADEFDDFDDLPLDDAFLAAVDQMEKQAVSSNPGKDYSNGTAYDNEVQPQRTTFPQHSHQTASKPSYPKNGSNNFDSDFSNSTSFPGMSHNPPTSRNRTIPKPTNNKKKSTNTTTSTGNQKTLWNMFAMEKENSPTSIKASKKPLKMSGGSNSIIKYTPDSSLDPSNCDPDTINTWVYPMNYPLREYQFNIVSKALFQNTLVSLPTGLGKTFIAAVVMYNHYRWFPKSKIVFMAPTRPLVAQQIEACHNICGISQEDTVEITGAISPENRKVAWLKKRIFFLTPHVLQNDLIRGTCPAQDIVCLVVDEAHRARGEQANCVVIRELSAKNPLFRVLALSATPGTDTATVQDVVNNLMISHIELRSEESLDIQKYTHGRKIDVIVVPLTSKINEICKQFCSCMEVYTSRLCRMQAIWEKDPSKVSKYMLILARNKFRSGSAAAPPDQNAIGEADFGICLALSHAYSLLRQHGIRPFYNALYGIVQEAKDGKKISRARQDLLKNPTFVDLMTRIEKMLNEPTFIGHPKLEKLVSYIVNYFVNHEADNDGLEVHAQRQTRVMIFAEYRESVEEIVKALDTHSPMIRPMSFIGQASKKAKKGFSQKEQLAVLAQFKEGGYNVIVSTSIGEEGLDIGEVDLIICYDSHNSPIRLLQRMGRTGRKRQGRICMLLSEGKEEQMYKQSQNSYKLIQRAIASGAKITLFNGNPKLLPADVSPVCVKETLTIPEYQVKVAKKSRRKTIEQDVHMIKDMDDDIEGQYIRFLSRIESSNVSLSKFAKYQTTLTSTYTVPHSQRTIDFVNIMSGMETLGFINDEEDLYGLQLQEHLNMSDVIPLKTHHLPLKKPRVLKGNSKPAQSKSTKTQSILIEENFPQLMDLEDDADDFMIMQGIEGIFDDGTCAKPSTSHSSSSTALQGYDGGPVNDRYDIKVRGRPNSSTTAPIEIDLEDIEFNEKYPVIPQSPEISYTSTPHAAVTINVSQSDDDIFIDDTIEQEMAALGDPHQLQENLEPMNGQQSVNLPGKKSSSIGHDLSESRKHLDSSTSISLLRSKYQHSPQRLGQSTISEKRHPNIEVSDISDDITLDFHNSSPTEELHLSKLASHQTMRYDSNVRKKSVIQEIPSFPKNVKFGNWREVAKILSSRKSTGGHPTEEVQELNQTEKHRPPTTETTRISNPSTNVPTDALPLKSKSKLDQFRFKKSKS</sequence>
<feature type="region of interest" description="Disordered" evidence="9">
    <location>
        <begin position="1006"/>
        <end position="1065"/>
    </location>
</feature>
<keyword evidence="3" id="KW-0547">Nucleotide-binding</keyword>
<evidence type="ECO:0000256" key="2">
    <source>
        <dbReference type="ARBA" id="ARBA00009889"/>
    </source>
</evidence>
<gene>
    <name evidence="12" type="primary">MPH1_1</name>
    <name evidence="12" type="ORF">K7432_006584</name>
</gene>
<feature type="region of interest" description="Disordered" evidence="9">
    <location>
        <begin position="25"/>
        <end position="120"/>
    </location>
</feature>
<feature type="domain" description="Helicase C-terminal" evidence="11">
    <location>
        <begin position="532"/>
        <end position="702"/>
    </location>
</feature>
<feature type="compositionally biased region" description="Polar residues" evidence="9">
    <location>
        <begin position="1006"/>
        <end position="1021"/>
    </location>
</feature>